<evidence type="ECO:0000313" key="15">
    <source>
        <dbReference type="EMBL" id="AYB32604.1"/>
    </source>
</evidence>
<comment type="subcellular location">
    <subcellularLocation>
        <location evidence="1 11">Cell outer membrane</location>
        <topology evidence="1 11">Multi-pass membrane protein</topology>
    </subcellularLocation>
</comment>
<dbReference type="Gene3D" id="2.40.170.20">
    <property type="entry name" value="TonB-dependent receptor, beta-barrel domain"/>
    <property type="match status" value="1"/>
</dbReference>
<keyword evidence="9 11" id="KW-0472">Membrane</keyword>
<keyword evidence="4" id="KW-0410">Iron transport</keyword>
<dbReference type="InterPro" id="IPR000531">
    <property type="entry name" value="Beta-barrel_TonB"/>
</dbReference>
<evidence type="ECO:0000256" key="11">
    <source>
        <dbReference type="PROSITE-ProRule" id="PRU01360"/>
    </source>
</evidence>
<reference evidence="16" key="1">
    <citation type="submission" date="2018-09" db="EMBL/GenBank/DDBJ databases">
        <title>Chryseolinea sp. KIS68-18 isolated from soil.</title>
        <authorList>
            <person name="Weon H.-Y."/>
            <person name="Kwon S.-W."/>
            <person name="Lee S.A."/>
        </authorList>
    </citation>
    <scope>NUCLEOTIDE SEQUENCE [LARGE SCALE GENOMIC DNA]</scope>
    <source>
        <strain evidence="16">KIS68-18</strain>
    </source>
</reference>
<dbReference type="GO" id="GO:0006826">
    <property type="term" value="P:iron ion transport"/>
    <property type="evidence" value="ECO:0007669"/>
    <property type="project" value="UniProtKB-KW"/>
</dbReference>
<dbReference type="SUPFAM" id="SSF49464">
    <property type="entry name" value="Carboxypeptidase regulatory domain-like"/>
    <property type="match status" value="1"/>
</dbReference>
<dbReference type="Pfam" id="PF00593">
    <property type="entry name" value="TonB_dep_Rec_b-barrel"/>
    <property type="match status" value="1"/>
</dbReference>
<evidence type="ECO:0000256" key="1">
    <source>
        <dbReference type="ARBA" id="ARBA00004571"/>
    </source>
</evidence>
<keyword evidence="2 11" id="KW-0813">Transport</keyword>
<dbReference type="InterPro" id="IPR036942">
    <property type="entry name" value="Beta-barrel_TonB_sf"/>
</dbReference>
<sequence>MFSISKQCLQLLNQGLVEQTRNRSGPILHPYTMKRFLHAQKIHIGLMLAMISFGLWHAPSVYAQTALTVEGKVNDAATGESIPGANIVVKGTQVGTVTNADGSFRIEVAEATSTLVFTFVGYTPQEIVVNGRTRIDVTLQQDATQIDEVVVTALGIEREKQSLGYATQEVAGSQLIEARDGNFTNLLSGKVAGLDVRSNAGVGSSTRVILRGESSLDFNKNQPLFVIDGIQINNDINNTSGADFGNGAAEINPADIESVNVLKGPAASALYGSRAGNGVIMITTKRGKLGQGIGIQVNTGATFEDVLRLPRFQNAFGGGNSGQFEGSNFGYQGDLTAMPNGVQDGFDESWGPRLNYGPKRAQFDSPTTNGFRGGDVNLPNRGDIIPTPWVSQPNNVKDFFQTGHTVFNNVAVTGGDEKSTFRLSYTNNKQQGIVPNNDLTRNTLALNASMQVSKRLKADVRLNYVKSESSNRPDQGYGRNTPMYFMLWMTRQVNMNSLRNYWQPGLEGIQQFQYNYGENHNNPFFYQYQNTSTQDKDRVFGNVALTYNFTDNLSLMIRTATDWSIDHRTFREAWSTVDNPLGSYRVNDIYTREMNTDFLLRYDLKKEGRFGASISFGGNRRDDDSRYLDVKAPRLTVPGIYNLTNNAAALDRNEYNSKRRVNSLYAFAQFDYDNKIFLDVSARNDWSSTLPTGNNSYFYPSVSASALINEFFDAPEMINQIKVRAGWADVGRDTDPYSLNTVYGSGVTWGNTPSLGESGALLNPQLKPESVNTHELGINVVLFKGRIDLDVTRYDTRSKNQILPLTLAGSSGYDSRKINAGEIQNKGIEIMLKTTPVMLDNGFRWDLAFNFARNRNKVIELAPGIPAYVQTAPGEEATIEARVGERMGAIYGPGFERVADDGPMKGEIIINSTGVPIKTTNPIYLGNFNPDWTANINNTFSWKGISLRTLFDMRQGGIFVSRFYNKGMGAGILAASAIERAARAPGTEYDPAVPYYHEGAAQMPDGTYQQNRISTDNTASEGIYGTSARAYYKQYYDHNSEAQVFDASFVKLREVALGYTIPQRWLGKLPFREVRIQAVGRNLKLWTPSSNKDFDPEGTMATTGGGLAPGFENMSLPSTKSYGFNLSFKL</sequence>
<keyword evidence="7" id="KW-0406">Ion transport</keyword>
<dbReference type="NCBIfam" id="TIGR04056">
    <property type="entry name" value="OMP_RagA_SusC"/>
    <property type="match status" value="1"/>
</dbReference>
<dbReference type="Pfam" id="PF07715">
    <property type="entry name" value="Plug"/>
    <property type="match status" value="1"/>
</dbReference>
<dbReference type="EMBL" id="CP032382">
    <property type="protein sequence ID" value="AYB32604.1"/>
    <property type="molecule type" value="Genomic_DNA"/>
</dbReference>
<dbReference type="AlphaFoldDB" id="A0A385SNP8"/>
<dbReference type="InterPro" id="IPR039426">
    <property type="entry name" value="TonB-dep_rcpt-like"/>
</dbReference>
<evidence type="ECO:0000256" key="6">
    <source>
        <dbReference type="ARBA" id="ARBA00023004"/>
    </source>
</evidence>
<proteinExistence type="inferred from homology"/>
<dbReference type="NCBIfam" id="TIGR04057">
    <property type="entry name" value="SusC_RagA_signa"/>
    <property type="match status" value="1"/>
</dbReference>
<dbReference type="InterPro" id="IPR023997">
    <property type="entry name" value="TonB-dep_OMP_SusC/RagA_CS"/>
</dbReference>
<dbReference type="PANTHER" id="PTHR32552:SF81">
    <property type="entry name" value="TONB-DEPENDENT OUTER MEMBRANE RECEPTOR"/>
    <property type="match status" value="1"/>
</dbReference>
<dbReference type="InterPro" id="IPR008969">
    <property type="entry name" value="CarboxyPept-like_regulatory"/>
</dbReference>
<keyword evidence="3 11" id="KW-1134">Transmembrane beta strand</keyword>
<feature type="domain" description="TonB-dependent receptor plug" evidence="14">
    <location>
        <begin position="161"/>
        <end position="279"/>
    </location>
</feature>
<dbReference type="Pfam" id="PF13715">
    <property type="entry name" value="CarbopepD_reg_2"/>
    <property type="match status" value="1"/>
</dbReference>
<accession>A0A385SNP8</accession>
<evidence type="ECO:0000256" key="8">
    <source>
        <dbReference type="ARBA" id="ARBA00023077"/>
    </source>
</evidence>
<evidence type="ECO:0000259" key="13">
    <source>
        <dbReference type="Pfam" id="PF00593"/>
    </source>
</evidence>
<evidence type="ECO:0000313" key="16">
    <source>
        <dbReference type="Proteomes" id="UP000266183"/>
    </source>
</evidence>
<keyword evidence="16" id="KW-1185">Reference proteome</keyword>
<dbReference type="InterPro" id="IPR037066">
    <property type="entry name" value="Plug_dom_sf"/>
</dbReference>
<dbReference type="Proteomes" id="UP000266183">
    <property type="component" value="Chromosome"/>
</dbReference>
<gene>
    <name evidence="15" type="ORF">D4L85_19370</name>
</gene>
<keyword evidence="8 12" id="KW-0798">TonB box</keyword>
<dbReference type="SUPFAM" id="SSF56935">
    <property type="entry name" value="Porins"/>
    <property type="match status" value="1"/>
</dbReference>
<dbReference type="InterPro" id="IPR023996">
    <property type="entry name" value="TonB-dep_OMP_SusC/RagA"/>
</dbReference>
<evidence type="ECO:0000256" key="3">
    <source>
        <dbReference type="ARBA" id="ARBA00022452"/>
    </source>
</evidence>
<organism evidence="15 16">
    <name type="scientific">Chryseolinea soli</name>
    <dbReference type="NCBI Taxonomy" id="2321403"/>
    <lineage>
        <taxon>Bacteria</taxon>
        <taxon>Pseudomonadati</taxon>
        <taxon>Bacteroidota</taxon>
        <taxon>Cytophagia</taxon>
        <taxon>Cytophagales</taxon>
        <taxon>Fulvivirgaceae</taxon>
        <taxon>Chryseolinea</taxon>
    </lineage>
</organism>
<dbReference type="PROSITE" id="PS52016">
    <property type="entry name" value="TONB_DEPENDENT_REC_3"/>
    <property type="match status" value="1"/>
</dbReference>
<evidence type="ECO:0000256" key="7">
    <source>
        <dbReference type="ARBA" id="ARBA00023065"/>
    </source>
</evidence>
<evidence type="ECO:0000256" key="2">
    <source>
        <dbReference type="ARBA" id="ARBA00022448"/>
    </source>
</evidence>
<name>A0A385SNP8_9BACT</name>
<protein>
    <submittedName>
        <fullName evidence="15">SusC/RagA family TonB-linked outer membrane protein</fullName>
    </submittedName>
</protein>
<dbReference type="Gene3D" id="2.60.40.1120">
    <property type="entry name" value="Carboxypeptidase-like, regulatory domain"/>
    <property type="match status" value="1"/>
</dbReference>
<dbReference type="Gene3D" id="2.170.130.10">
    <property type="entry name" value="TonB-dependent receptor, plug domain"/>
    <property type="match status" value="1"/>
</dbReference>
<evidence type="ECO:0000256" key="9">
    <source>
        <dbReference type="ARBA" id="ARBA00023136"/>
    </source>
</evidence>
<keyword evidence="6" id="KW-0408">Iron</keyword>
<evidence type="ECO:0000256" key="4">
    <source>
        <dbReference type="ARBA" id="ARBA00022496"/>
    </source>
</evidence>
<feature type="domain" description="TonB-dependent receptor-like beta-barrel" evidence="13">
    <location>
        <begin position="512"/>
        <end position="856"/>
    </location>
</feature>
<dbReference type="PANTHER" id="PTHR32552">
    <property type="entry name" value="FERRICHROME IRON RECEPTOR-RELATED"/>
    <property type="match status" value="1"/>
</dbReference>
<dbReference type="InterPro" id="IPR012910">
    <property type="entry name" value="Plug_dom"/>
</dbReference>
<keyword evidence="10 11" id="KW-0998">Cell outer membrane</keyword>
<evidence type="ECO:0000256" key="5">
    <source>
        <dbReference type="ARBA" id="ARBA00022692"/>
    </source>
</evidence>
<evidence type="ECO:0000256" key="12">
    <source>
        <dbReference type="RuleBase" id="RU003357"/>
    </source>
</evidence>
<comment type="similarity">
    <text evidence="11 12">Belongs to the TonB-dependent receptor family.</text>
</comment>
<dbReference type="KEGG" id="chk:D4L85_19370"/>
<keyword evidence="5 11" id="KW-0812">Transmembrane</keyword>
<evidence type="ECO:0000256" key="10">
    <source>
        <dbReference type="ARBA" id="ARBA00023237"/>
    </source>
</evidence>
<evidence type="ECO:0000259" key="14">
    <source>
        <dbReference type="Pfam" id="PF07715"/>
    </source>
</evidence>
<dbReference type="GO" id="GO:0009279">
    <property type="term" value="C:cell outer membrane"/>
    <property type="evidence" value="ECO:0007669"/>
    <property type="project" value="UniProtKB-SubCell"/>
</dbReference>